<dbReference type="InterPro" id="IPR013785">
    <property type="entry name" value="Aldolase_TIM"/>
</dbReference>
<accession>A0ABY9R0Q6</accession>
<evidence type="ECO:0000256" key="6">
    <source>
        <dbReference type="ARBA" id="ARBA00047334"/>
    </source>
</evidence>
<keyword evidence="5 9" id="KW-0784">Thiamine biosynthesis</keyword>
<feature type="binding site" evidence="9">
    <location>
        <position position="75"/>
    </location>
    <ligand>
        <name>Mg(2+)</name>
        <dbReference type="ChEBI" id="CHEBI:18420"/>
    </ligand>
</feature>
<dbReference type="PANTHER" id="PTHR20857">
    <property type="entry name" value="THIAMINE-PHOSPHATE PYROPHOSPHORYLASE"/>
    <property type="match status" value="1"/>
</dbReference>
<comment type="pathway">
    <text evidence="1 9 11">Cofactor biosynthesis; thiamine diphosphate biosynthesis; thiamine phosphate from 4-amino-2-methyl-5-diphosphomethylpyrimidine and 4-methyl-5-(2-phosphoethyl)-thiazole: step 1/1.</text>
</comment>
<dbReference type="InterPro" id="IPR036206">
    <property type="entry name" value="ThiamineP_synth_sf"/>
</dbReference>
<organism evidence="13 14">
    <name type="scientific">Nitratidesulfovibrio liaohensis</name>
    <dbReference type="NCBI Taxonomy" id="2604158"/>
    <lineage>
        <taxon>Bacteria</taxon>
        <taxon>Pseudomonadati</taxon>
        <taxon>Thermodesulfobacteriota</taxon>
        <taxon>Desulfovibrionia</taxon>
        <taxon>Desulfovibrionales</taxon>
        <taxon>Desulfovibrionaceae</taxon>
        <taxon>Nitratidesulfovibrio</taxon>
    </lineage>
</organism>
<gene>
    <name evidence="9 13" type="primary">thiE</name>
    <name evidence="13" type="ORF">KPS_003455</name>
</gene>
<proteinExistence type="inferred from homology"/>
<feature type="binding site" evidence="9">
    <location>
        <begin position="190"/>
        <end position="191"/>
    </location>
    <ligand>
        <name>2-[(2R,5Z)-2-carboxy-4-methylthiazol-5(2H)-ylidene]ethyl phosphate</name>
        <dbReference type="ChEBI" id="CHEBI:62899"/>
    </ligand>
</feature>
<evidence type="ECO:0000256" key="8">
    <source>
        <dbReference type="ARBA" id="ARBA00047883"/>
    </source>
</evidence>
<evidence type="ECO:0000256" key="10">
    <source>
        <dbReference type="RuleBase" id="RU003826"/>
    </source>
</evidence>
<dbReference type="InterPro" id="IPR022998">
    <property type="entry name" value="ThiamineP_synth_TenI"/>
</dbReference>
<keyword evidence="3 9" id="KW-0479">Metal-binding</keyword>
<dbReference type="InterPro" id="IPR034291">
    <property type="entry name" value="TMP_synthase"/>
</dbReference>
<evidence type="ECO:0000256" key="9">
    <source>
        <dbReference type="HAMAP-Rule" id="MF_00097"/>
    </source>
</evidence>
<comment type="catalytic activity">
    <reaction evidence="7 9 10">
        <text>2-(2-carboxy-4-methylthiazol-5-yl)ethyl phosphate + 4-amino-2-methyl-5-(diphosphooxymethyl)pyrimidine + 2 H(+) = thiamine phosphate + CO2 + diphosphate</text>
        <dbReference type="Rhea" id="RHEA:47848"/>
        <dbReference type="ChEBI" id="CHEBI:15378"/>
        <dbReference type="ChEBI" id="CHEBI:16526"/>
        <dbReference type="ChEBI" id="CHEBI:33019"/>
        <dbReference type="ChEBI" id="CHEBI:37575"/>
        <dbReference type="ChEBI" id="CHEBI:57841"/>
        <dbReference type="ChEBI" id="CHEBI:62890"/>
        <dbReference type="EC" id="2.5.1.3"/>
    </reaction>
</comment>
<dbReference type="Gene3D" id="3.20.20.70">
    <property type="entry name" value="Aldolase class I"/>
    <property type="match status" value="1"/>
</dbReference>
<evidence type="ECO:0000256" key="1">
    <source>
        <dbReference type="ARBA" id="ARBA00005165"/>
    </source>
</evidence>
<sequence>MSALRRNTDYGVYLVTDRTLCRGRALADVVAAAVAGGVTVVQLREKHVDTREFVELARALKGLLAPRDVPLLINDRVDVALACGADGVHVGQGDMHPADVRALLGHTALVGLSVETMEQVREAEALDVDYLGVSPVFATSTKTDTAPPWGLDGLARLRVATECTLVAIGGIGAANAEQVLRAGADGLAVVSALCAADDPQRAAEELRGAVRSVRGW</sequence>
<evidence type="ECO:0000256" key="3">
    <source>
        <dbReference type="ARBA" id="ARBA00022723"/>
    </source>
</evidence>
<evidence type="ECO:0000259" key="12">
    <source>
        <dbReference type="Pfam" id="PF02581"/>
    </source>
</evidence>
<name>A0ABY9R0Q6_9BACT</name>
<evidence type="ECO:0000256" key="5">
    <source>
        <dbReference type="ARBA" id="ARBA00022977"/>
    </source>
</evidence>
<keyword evidence="4 9" id="KW-0460">Magnesium</keyword>
<comment type="cofactor">
    <cofactor evidence="9">
        <name>Mg(2+)</name>
        <dbReference type="ChEBI" id="CHEBI:18420"/>
    </cofactor>
    <text evidence="9">Binds 1 Mg(2+) ion per subunit.</text>
</comment>
<comment type="function">
    <text evidence="9">Condenses 4-methyl-5-(beta-hydroxyethyl)thiazole monophosphate (THZ-P) and 2-methyl-4-amino-5-hydroxymethyl pyrimidine pyrophosphate (HMP-PP) to form thiamine monophosphate (TMP).</text>
</comment>
<feature type="binding site" evidence="9">
    <location>
        <begin position="42"/>
        <end position="46"/>
    </location>
    <ligand>
        <name>4-amino-2-methyl-5-(diphosphooxymethyl)pyrimidine</name>
        <dbReference type="ChEBI" id="CHEBI:57841"/>
    </ligand>
</feature>
<dbReference type="Pfam" id="PF02581">
    <property type="entry name" value="TMP-TENI"/>
    <property type="match status" value="1"/>
</dbReference>
<evidence type="ECO:0000313" key="13">
    <source>
        <dbReference type="EMBL" id="WMW65336.1"/>
    </source>
</evidence>
<dbReference type="PANTHER" id="PTHR20857:SF15">
    <property type="entry name" value="THIAMINE-PHOSPHATE SYNTHASE"/>
    <property type="match status" value="1"/>
</dbReference>
<reference evidence="13" key="1">
    <citation type="submission" date="2023-09" db="EMBL/GenBank/DDBJ databases">
        <authorList>
            <consortium name="CW5 consortium"/>
            <person name="Lu C.-W."/>
        </authorList>
    </citation>
    <scope>NUCLEOTIDE SEQUENCE</scope>
    <source>
        <strain evidence="13">KPS</strain>
    </source>
</reference>
<feature type="binding site" evidence="9">
    <location>
        <position position="113"/>
    </location>
    <ligand>
        <name>4-amino-2-methyl-5-(diphosphooxymethyl)pyrimidine</name>
        <dbReference type="ChEBI" id="CHEBI:57841"/>
    </ligand>
</feature>
<dbReference type="NCBIfam" id="TIGR00693">
    <property type="entry name" value="thiE"/>
    <property type="match status" value="1"/>
</dbReference>
<feature type="binding site" evidence="9">
    <location>
        <position position="94"/>
    </location>
    <ligand>
        <name>Mg(2+)</name>
        <dbReference type="ChEBI" id="CHEBI:18420"/>
    </ligand>
</feature>
<evidence type="ECO:0000256" key="4">
    <source>
        <dbReference type="ARBA" id="ARBA00022842"/>
    </source>
</evidence>
<dbReference type="HAMAP" id="MF_00097">
    <property type="entry name" value="TMP_synthase"/>
    <property type="match status" value="1"/>
</dbReference>
<feature type="binding site" evidence="9">
    <location>
        <position position="74"/>
    </location>
    <ligand>
        <name>4-amino-2-methyl-5-(diphosphooxymethyl)pyrimidine</name>
        <dbReference type="ChEBI" id="CHEBI:57841"/>
    </ligand>
</feature>
<comment type="similarity">
    <text evidence="9 10">Belongs to the thiamine-phosphate synthase family.</text>
</comment>
<keyword evidence="14" id="KW-1185">Reference proteome</keyword>
<evidence type="ECO:0000256" key="7">
    <source>
        <dbReference type="ARBA" id="ARBA00047851"/>
    </source>
</evidence>
<feature type="binding site" evidence="9">
    <location>
        <position position="142"/>
    </location>
    <ligand>
        <name>4-amino-2-methyl-5-(diphosphooxymethyl)pyrimidine</name>
        <dbReference type="ChEBI" id="CHEBI:57841"/>
    </ligand>
</feature>
<dbReference type="CDD" id="cd00564">
    <property type="entry name" value="TMP_TenI"/>
    <property type="match status" value="1"/>
</dbReference>
<evidence type="ECO:0000256" key="11">
    <source>
        <dbReference type="RuleBase" id="RU004253"/>
    </source>
</evidence>
<dbReference type="GO" id="GO:0004789">
    <property type="term" value="F:thiamine-phosphate diphosphorylase activity"/>
    <property type="evidence" value="ECO:0007669"/>
    <property type="project" value="UniProtKB-EC"/>
</dbReference>
<comment type="catalytic activity">
    <reaction evidence="6 9 10">
        <text>4-methyl-5-(2-phosphooxyethyl)-thiazole + 4-amino-2-methyl-5-(diphosphooxymethyl)pyrimidine + H(+) = thiamine phosphate + diphosphate</text>
        <dbReference type="Rhea" id="RHEA:22328"/>
        <dbReference type="ChEBI" id="CHEBI:15378"/>
        <dbReference type="ChEBI" id="CHEBI:33019"/>
        <dbReference type="ChEBI" id="CHEBI:37575"/>
        <dbReference type="ChEBI" id="CHEBI:57841"/>
        <dbReference type="ChEBI" id="CHEBI:58296"/>
        <dbReference type="EC" id="2.5.1.3"/>
    </reaction>
</comment>
<feature type="domain" description="Thiamine phosphate synthase/TenI" evidence="12">
    <location>
        <begin position="12"/>
        <end position="193"/>
    </location>
</feature>
<feature type="binding site" evidence="9">
    <location>
        <begin position="139"/>
        <end position="141"/>
    </location>
    <ligand>
        <name>2-[(2R,5Z)-2-carboxy-4-methylthiazol-5(2H)-ylidene]ethyl phosphate</name>
        <dbReference type="ChEBI" id="CHEBI:62899"/>
    </ligand>
</feature>
<comment type="catalytic activity">
    <reaction evidence="8 9 10">
        <text>2-[(2R,5Z)-2-carboxy-4-methylthiazol-5(2H)-ylidene]ethyl phosphate + 4-amino-2-methyl-5-(diphosphooxymethyl)pyrimidine + 2 H(+) = thiamine phosphate + CO2 + diphosphate</text>
        <dbReference type="Rhea" id="RHEA:47844"/>
        <dbReference type="ChEBI" id="CHEBI:15378"/>
        <dbReference type="ChEBI" id="CHEBI:16526"/>
        <dbReference type="ChEBI" id="CHEBI:33019"/>
        <dbReference type="ChEBI" id="CHEBI:37575"/>
        <dbReference type="ChEBI" id="CHEBI:57841"/>
        <dbReference type="ChEBI" id="CHEBI:62899"/>
        <dbReference type="EC" id="2.5.1.3"/>
    </reaction>
</comment>
<protein>
    <recommendedName>
        <fullName evidence="9">Thiamine-phosphate synthase</fullName>
        <shortName evidence="9">TP synthase</shortName>
        <shortName evidence="9">TPS</shortName>
        <ecNumber evidence="9">2.5.1.3</ecNumber>
    </recommendedName>
    <alternativeName>
        <fullName evidence="9">Thiamine-phosphate pyrophosphorylase</fullName>
        <shortName evidence="9">TMP pyrophosphorylase</shortName>
        <shortName evidence="9">TMP-PPase</shortName>
    </alternativeName>
</protein>
<dbReference type="EC" id="2.5.1.3" evidence="9"/>
<evidence type="ECO:0000313" key="14">
    <source>
        <dbReference type="Proteomes" id="UP001180616"/>
    </source>
</evidence>
<keyword evidence="2 9" id="KW-0808">Transferase</keyword>
<dbReference type="EMBL" id="CP133659">
    <property type="protein sequence ID" value="WMW65336.1"/>
    <property type="molecule type" value="Genomic_DNA"/>
</dbReference>
<evidence type="ECO:0000256" key="2">
    <source>
        <dbReference type="ARBA" id="ARBA00022679"/>
    </source>
</evidence>
<dbReference type="Proteomes" id="UP001180616">
    <property type="component" value="Chromosome"/>
</dbReference>
<dbReference type="SUPFAM" id="SSF51391">
    <property type="entry name" value="Thiamin phosphate synthase"/>
    <property type="match status" value="1"/>
</dbReference>
<feature type="binding site" evidence="9">
    <location>
        <position position="170"/>
    </location>
    <ligand>
        <name>2-[(2R,5Z)-2-carboxy-4-methylthiazol-5(2H)-ylidene]ethyl phosphate</name>
        <dbReference type="ChEBI" id="CHEBI:62899"/>
    </ligand>
</feature>